<dbReference type="SMART" id="SM01240">
    <property type="entry name" value="IMPDH"/>
    <property type="match status" value="1"/>
</dbReference>
<dbReference type="InterPro" id="IPR005993">
    <property type="entry name" value="GMPR"/>
</dbReference>
<evidence type="ECO:0000313" key="11">
    <source>
        <dbReference type="EMBL" id="QHS95561.1"/>
    </source>
</evidence>
<evidence type="ECO:0000256" key="1">
    <source>
        <dbReference type="ARBA" id="ARBA00012678"/>
    </source>
</evidence>
<dbReference type="GO" id="GO:1902560">
    <property type="term" value="C:GMP reductase complex"/>
    <property type="evidence" value="ECO:0007669"/>
    <property type="project" value="InterPro"/>
</dbReference>
<protein>
    <recommendedName>
        <fullName evidence="2">GMP reductase</fullName>
        <ecNumber evidence="1">1.7.1.7</ecNumber>
    </recommendedName>
    <alternativeName>
        <fullName evidence="7">Guanosine 5'-monophosphate oxidoreductase</fullName>
    </alternativeName>
</protein>
<evidence type="ECO:0000256" key="9">
    <source>
        <dbReference type="ARBA" id="ARBA00048616"/>
    </source>
</evidence>
<keyword evidence="6" id="KW-0560">Oxidoreductase</keyword>
<organism evidence="11">
    <name type="scientific">viral metagenome</name>
    <dbReference type="NCBI Taxonomy" id="1070528"/>
    <lineage>
        <taxon>unclassified sequences</taxon>
        <taxon>metagenomes</taxon>
        <taxon>organismal metagenomes</taxon>
    </lineage>
</organism>
<dbReference type="PANTHER" id="PTHR43170">
    <property type="entry name" value="GMP REDUCTASE"/>
    <property type="match status" value="1"/>
</dbReference>
<dbReference type="InterPro" id="IPR015875">
    <property type="entry name" value="IMP_DH/GMP_Rdtase_CS"/>
</dbReference>
<evidence type="ECO:0000256" key="2">
    <source>
        <dbReference type="ARBA" id="ARBA00015800"/>
    </source>
</evidence>
<evidence type="ECO:0000256" key="7">
    <source>
        <dbReference type="ARBA" id="ARBA00030699"/>
    </source>
</evidence>
<dbReference type="CDD" id="cd00381">
    <property type="entry name" value="IMPDH"/>
    <property type="match status" value="1"/>
</dbReference>
<keyword evidence="5" id="KW-0630">Potassium</keyword>
<dbReference type="EMBL" id="MN739253">
    <property type="protein sequence ID" value="QHS95561.1"/>
    <property type="molecule type" value="Genomic_DNA"/>
</dbReference>
<dbReference type="GO" id="GO:0046872">
    <property type="term" value="F:metal ion binding"/>
    <property type="evidence" value="ECO:0007669"/>
    <property type="project" value="UniProtKB-KW"/>
</dbReference>
<dbReference type="PANTHER" id="PTHR43170:SF5">
    <property type="entry name" value="GMP REDUCTASE"/>
    <property type="match status" value="1"/>
</dbReference>
<evidence type="ECO:0000256" key="6">
    <source>
        <dbReference type="ARBA" id="ARBA00023002"/>
    </source>
</evidence>
<dbReference type="PROSITE" id="PS00487">
    <property type="entry name" value="IMP_DH_GMP_RED"/>
    <property type="match status" value="1"/>
</dbReference>
<dbReference type="SUPFAM" id="SSF51412">
    <property type="entry name" value="Inosine monophosphate dehydrogenase (IMPDH)"/>
    <property type="match status" value="1"/>
</dbReference>
<dbReference type="Gene3D" id="3.20.20.70">
    <property type="entry name" value="Aldolase class I"/>
    <property type="match status" value="1"/>
</dbReference>
<dbReference type="EC" id="1.7.1.7" evidence="1"/>
<sequence>MKIETDFKLDFGNVLIRPKRSTISSRSEVSLSRRINKFPHSPSCWEGVPVMAANMDTIGTFDVYNTLVKHKIITCFHKFYTVEDFIAEEERRSDCLKDDYFAISTGISDADLEKMTAFKENSDKFRFKLLCIDVANGYMEKLVLFCRKMREMFPHAIIIAGNVVSREMTEELIINGMVDIVKVGIGGGSACLTRQKTGVGMPQLSAIIECADAAHGVNGFIIGDGGITCPGDMSKAFGGGADFVMVGGQFSGHDENPGEIIEEADGKKYKLFYGMSSDHAMKKHYGKMAEYRASEGRTIKVPYRGSLNDTVLDYLGGVRSTCAYINAHNIKNMPKCTTFVLVSQQLNNYFGGK</sequence>
<proteinExistence type="inferred from homology"/>
<accession>A0A6C0BUW3</accession>
<dbReference type="InterPro" id="IPR013785">
    <property type="entry name" value="Aldolase_TIM"/>
</dbReference>
<feature type="domain" description="IMP dehydrogenase/GMP reductase" evidence="10">
    <location>
        <begin position="9"/>
        <end position="344"/>
    </location>
</feature>
<evidence type="ECO:0000259" key="10">
    <source>
        <dbReference type="Pfam" id="PF00478"/>
    </source>
</evidence>
<comment type="function">
    <text evidence="8">Catalyzes the irreversible NADPH-dependent deamination of GMP to IMP. It functions in the conversion of nucleobase, nucleoside and nucleotide derivatives of G to A nucleotides, and in maintaining the intracellular balance of A and G nucleotides.</text>
</comment>
<dbReference type="Pfam" id="PF00478">
    <property type="entry name" value="IMPDH"/>
    <property type="match status" value="1"/>
</dbReference>
<evidence type="ECO:0000256" key="4">
    <source>
        <dbReference type="ARBA" id="ARBA00022857"/>
    </source>
</evidence>
<comment type="catalytic activity">
    <reaction evidence="9">
        <text>IMP + NH4(+) + NADP(+) = GMP + NADPH + 2 H(+)</text>
        <dbReference type="Rhea" id="RHEA:17185"/>
        <dbReference type="ChEBI" id="CHEBI:15378"/>
        <dbReference type="ChEBI" id="CHEBI:28938"/>
        <dbReference type="ChEBI" id="CHEBI:57783"/>
        <dbReference type="ChEBI" id="CHEBI:58053"/>
        <dbReference type="ChEBI" id="CHEBI:58115"/>
        <dbReference type="ChEBI" id="CHEBI:58349"/>
        <dbReference type="EC" id="1.7.1.7"/>
    </reaction>
</comment>
<dbReference type="InterPro" id="IPR001093">
    <property type="entry name" value="IMP_DH_GMPRt"/>
</dbReference>
<dbReference type="GO" id="GO:0009117">
    <property type="term" value="P:nucleotide metabolic process"/>
    <property type="evidence" value="ECO:0007669"/>
    <property type="project" value="InterPro"/>
</dbReference>
<dbReference type="HAMAP" id="MF_00596">
    <property type="entry name" value="GMP_reduct_type1"/>
    <property type="match status" value="1"/>
</dbReference>
<dbReference type="NCBIfam" id="NF003470">
    <property type="entry name" value="PRK05096.1"/>
    <property type="match status" value="1"/>
</dbReference>
<dbReference type="PIRSF" id="PIRSF000235">
    <property type="entry name" value="GMP_reductase"/>
    <property type="match status" value="1"/>
</dbReference>
<dbReference type="GO" id="GO:0003920">
    <property type="term" value="F:GMP reductase activity"/>
    <property type="evidence" value="ECO:0007669"/>
    <property type="project" value="UniProtKB-EC"/>
</dbReference>
<reference evidence="11" key="1">
    <citation type="journal article" date="2020" name="Nature">
        <title>Giant virus diversity and host interactions through global metagenomics.</title>
        <authorList>
            <person name="Schulz F."/>
            <person name="Roux S."/>
            <person name="Paez-Espino D."/>
            <person name="Jungbluth S."/>
            <person name="Walsh D.A."/>
            <person name="Denef V.J."/>
            <person name="McMahon K.D."/>
            <person name="Konstantinidis K.T."/>
            <person name="Eloe-Fadrosh E.A."/>
            <person name="Kyrpides N.C."/>
            <person name="Woyke T."/>
        </authorList>
    </citation>
    <scope>NUCLEOTIDE SEQUENCE</scope>
    <source>
        <strain evidence="11">GVMAG-M-3300018868-6</strain>
    </source>
</reference>
<dbReference type="AlphaFoldDB" id="A0A6C0BUW3"/>
<name>A0A6C0BUW3_9ZZZZ</name>
<keyword evidence="4" id="KW-0521">NADP</keyword>
<evidence type="ECO:0000256" key="8">
    <source>
        <dbReference type="ARBA" id="ARBA00037691"/>
    </source>
</evidence>
<evidence type="ECO:0000256" key="3">
    <source>
        <dbReference type="ARBA" id="ARBA00022723"/>
    </source>
</evidence>
<dbReference type="InterPro" id="IPR050139">
    <property type="entry name" value="GMP_reductase"/>
</dbReference>
<keyword evidence="3" id="KW-0479">Metal-binding</keyword>
<evidence type="ECO:0000256" key="5">
    <source>
        <dbReference type="ARBA" id="ARBA00022958"/>
    </source>
</evidence>